<protein>
    <recommendedName>
        <fullName evidence="3">Oxidoreductase</fullName>
    </recommendedName>
</protein>
<reference evidence="1" key="1">
    <citation type="submission" date="2022-11" db="EMBL/GenBank/DDBJ databases">
        <title>Methylomonas rapida sp. nov., Carotenoid-Producing Obligate Methanotrophs with High Growth Characteristics and Biotechnological Potential.</title>
        <authorList>
            <person name="Tikhonova E.N."/>
            <person name="Suleimanov R.Z."/>
            <person name="Miroshnikov K."/>
            <person name="Oshkin I.Y."/>
            <person name="Belova S.E."/>
            <person name="Danilova O.V."/>
            <person name="Ashikhmin A."/>
            <person name="Konopkin A."/>
            <person name="But S.Y."/>
            <person name="Khmelenina V.N."/>
            <person name="Kuznetsov N."/>
            <person name="Pimenov N.V."/>
            <person name="Dedysh S.N."/>
        </authorList>
    </citation>
    <scope>NUCLEOTIDE SEQUENCE</scope>
    <source>
        <strain evidence="1">MP1</strain>
    </source>
</reference>
<sequence length="138" mass="15624">MDKASFEGLKALFVSTFPKTCHSCGFVYETAEQFFAETRGMASGRSSLKAATEEDGVVIVEVFRNCRCGSTLMDEFGSRRDHSEKGQRQRQAFDRMHALLRERSIPEAEIRSEIVKFLRGEPSLLTSWLDVDDYQSIG</sequence>
<name>A0ABY7GJ42_9GAMM</name>
<evidence type="ECO:0000313" key="1">
    <source>
        <dbReference type="EMBL" id="WAR44429.1"/>
    </source>
</evidence>
<organism evidence="1 2">
    <name type="scientific">Methylomonas rapida</name>
    <dbReference type="NCBI Taxonomy" id="2963939"/>
    <lineage>
        <taxon>Bacteria</taxon>
        <taxon>Pseudomonadati</taxon>
        <taxon>Pseudomonadota</taxon>
        <taxon>Gammaproteobacteria</taxon>
        <taxon>Methylococcales</taxon>
        <taxon>Methylococcaceae</taxon>
        <taxon>Methylomonas</taxon>
    </lineage>
</organism>
<dbReference type="EMBL" id="CP113517">
    <property type="protein sequence ID" value="WAR44429.1"/>
    <property type="molecule type" value="Genomic_DNA"/>
</dbReference>
<accession>A0ABY7GJ42</accession>
<gene>
    <name evidence="1" type="ORF">NM686_019050</name>
</gene>
<keyword evidence="2" id="KW-1185">Reference proteome</keyword>
<proteinExistence type="predicted"/>
<evidence type="ECO:0008006" key="3">
    <source>
        <dbReference type="Google" id="ProtNLM"/>
    </source>
</evidence>
<evidence type="ECO:0000313" key="2">
    <source>
        <dbReference type="Proteomes" id="UP001162780"/>
    </source>
</evidence>
<dbReference type="RefSeq" id="WP_255189405.1">
    <property type="nucleotide sequence ID" value="NZ_CP113517.1"/>
</dbReference>
<dbReference type="Proteomes" id="UP001162780">
    <property type="component" value="Chromosome"/>
</dbReference>